<feature type="domain" description="ABC transporter" evidence="4">
    <location>
        <begin position="11"/>
        <end position="219"/>
    </location>
</feature>
<organism evidence="5 6">
    <name type="scientific">Arthrobacter terricola</name>
    <dbReference type="NCBI Taxonomy" id="2547396"/>
    <lineage>
        <taxon>Bacteria</taxon>
        <taxon>Bacillati</taxon>
        <taxon>Actinomycetota</taxon>
        <taxon>Actinomycetes</taxon>
        <taxon>Micrococcales</taxon>
        <taxon>Micrococcaceae</taxon>
        <taxon>Arthrobacter</taxon>
    </lineage>
</organism>
<keyword evidence="2" id="KW-0547">Nucleotide-binding</keyword>
<evidence type="ECO:0000256" key="3">
    <source>
        <dbReference type="ARBA" id="ARBA00022840"/>
    </source>
</evidence>
<dbReference type="SMART" id="SM00382">
    <property type="entry name" value="AAA"/>
    <property type="match status" value="1"/>
</dbReference>
<reference evidence="5 6" key="1">
    <citation type="submission" date="2019-03" db="EMBL/GenBank/DDBJ databases">
        <title>Whole genome sequence of Arthrobacter sp JH1-1.</title>
        <authorList>
            <person name="Trinh H.N."/>
        </authorList>
    </citation>
    <scope>NUCLEOTIDE SEQUENCE [LARGE SCALE GENOMIC DNA]</scope>
    <source>
        <strain evidence="5 6">JH1-1</strain>
    </source>
</reference>
<accession>A0A4R5KKB7</accession>
<dbReference type="Proteomes" id="UP000295511">
    <property type="component" value="Unassembled WGS sequence"/>
</dbReference>
<evidence type="ECO:0000256" key="2">
    <source>
        <dbReference type="ARBA" id="ARBA00022741"/>
    </source>
</evidence>
<dbReference type="InterPro" id="IPR027417">
    <property type="entry name" value="P-loop_NTPase"/>
</dbReference>
<dbReference type="AlphaFoldDB" id="A0A4R5KKB7"/>
<dbReference type="RefSeq" id="WP_133204511.1">
    <property type="nucleotide sequence ID" value="NZ_SMRU01000013.1"/>
</dbReference>
<dbReference type="EMBL" id="SMRU01000013">
    <property type="protein sequence ID" value="TDF95278.1"/>
    <property type="molecule type" value="Genomic_DNA"/>
</dbReference>
<sequence>MLAPTPFEPSIEIDSVTVGYRQGSPVVEGLSLSMTSPGLYRVAGSNGSGKSTCLELLSGFLRPWSGSVRLCDIDAGSADARQVRSVCRTAPALFPSMTVHDHLALAARSRRVGPDAGLARLARYGLESWAEQPVSMLSTGNVRKLWLLMCTVADTPIVAMDEPFNGMDVQGIDALIGELDEWARNKIVVLISHSVPDELSITHSFLFKKPEAEAQPDGQAH</sequence>
<dbReference type="InterPro" id="IPR003593">
    <property type="entry name" value="AAA+_ATPase"/>
</dbReference>
<dbReference type="PANTHER" id="PTHR42939">
    <property type="entry name" value="ABC TRANSPORTER ATP-BINDING PROTEIN ALBC-RELATED"/>
    <property type="match status" value="1"/>
</dbReference>
<gene>
    <name evidence="5" type="ORF">E1809_12230</name>
</gene>
<comment type="caution">
    <text evidence="5">The sequence shown here is derived from an EMBL/GenBank/DDBJ whole genome shotgun (WGS) entry which is preliminary data.</text>
</comment>
<keyword evidence="1" id="KW-0813">Transport</keyword>
<keyword evidence="3 5" id="KW-0067">ATP-binding</keyword>
<dbReference type="Gene3D" id="3.40.50.300">
    <property type="entry name" value="P-loop containing nucleotide triphosphate hydrolases"/>
    <property type="match status" value="1"/>
</dbReference>
<dbReference type="SUPFAM" id="SSF52540">
    <property type="entry name" value="P-loop containing nucleoside triphosphate hydrolases"/>
    <property type="match status" value="1"/>
</dbReference>
<dbReference type="Pfam" id="PF00005">
    <property type="entry name" value="ABC_tran"/>
    <property type="match status" value="1"/>
</dbReference>
<keyword evidence="6" id="KW-1185">Reference proteome</keyword>
<evidence type="ECO:0000259" key="4">
    <source>
        <dbReference type="PROSITE" id="PS50893"/>
    </source>
</evidence>
<dbReference type="GO" id="GO:0016887">
    <property type="term" value="F:ATP hydrolysis activity"/>
    <property type="evidence" value="ECO:0007669"/>
    <property type="project" value="InterPro"/>
</dbReference>
<dbReference type="InterPro" id="IPR003439">
    <property type="entry name" value="ABC_transporter-like_ATP-bd"/>
</dbReference>
<dbReference type="PANTHER" id="PTHR42939:SF1">
    <property type="entry name" value="ABC TRANSPORTER ATP-BINDING PROTEIN ALBC-RELATED"/>
    <property type="match status" value="1"/>
</dbReference>
<dbReference type="GO" id="GO:0005524">
    <property type="term" value="F:ATP binding"/>
    <property type="evidence" value="ECO:0007669"/>
    <property type="project" value="UniProtKB-KW"/>
</dbReference>
<dbReference type="OrthoDB" id="5182800at2"/>
<name>A0A4R5KKB7_9MICC</name>
<evidence type="ECO:0000256" key="1">
    <source>
        <dbReference type="ARBA" id="ARBA00022448"/>
    </source>
</evidence>
<evidence type="ECO:0000313" key="6">
    <source>
        <dbReference type="Proteomes" id="UP000295511"/>
    </source>
</evidence>
<proteinExistence type="predicted"/>
<protein>
    <submittedName>
        <fullName evidence="5">ATP-binding cassette domain-containing protein</fullName>
    </submittedName>
</protein>
<dbReference type="PROSITE" id="PS50893">
    <property type="entry name" value="ABC_TRANSPORTER_2"/>
    <property type="match status" value="1"/>
</dbReference>
<dbReference type="InterPro" id="IPR051782">
    <property type="entry name" value="ABC_Transporter_VariousFunc"/>
</dbReference>
<evidence type="ECO:0000313" key="5">
    <source>
        <dbReference type="EMBL" id="TDF95278.1"/>
    </source>
</evidence>